<dbReference type="Pfam" id="PF04453">
    <property type="entry name" value="LptD"/>
    <property type="match status" value="1"/>
</dbReference>
<comment type="caution">
    <text evidence="3">The sequence shown here is derived from an EMBL/GenBank/DDBJ whole genome shotgun (WGS) entry which is preliminary data.</text>
</comment>
<proteinExistence type="inferred from homology"/>
<evidence type="ECO:0000256" key="1">
    <source>
        <dbReference type="HAMAP-Rule" id="MF_01411"/>
    </source>
</evidence>
<comment type="similarity">
    <text evidence="1">Belongs to the LptD family.</text>
</comment>
<feature type="signal peptide" evidence="1">
    <location>
        <begin position="1"/>
        <end position="23"/>
    </location>
</feature>
<dbReference type="OrthoDB" id="9760225at2"/>
<comment type="function">
    <text evidence="1">Together with LptE, is involved in the assembly of lipopolysaccharide (LPS) at the surface of the outer membrane.</text>
</comment>
<sequence length="718" mass="80497" precursor="true">MFAKPPYRCSVFTLALLSAFAHAAPPAATDVPVNLSADHVEGTQPNTLKATGDVHIVKGDEEYYADWADYDDPSQHIKAGDKVRMEKNGAVMTGRDLDYFIDRAEGTMQDPEYQFAGGVGRGDAVDMLFNGQNKYRFNSGRFTTCPVQTDDWYIHAQHLDIDYNINKGEATNAWLEFKGTPILYMPWMNFPLDDGRQTGFLSPALAINNRNGIDVTLPFYWNIAPNYDATIYPRYFGKRGLMVGAEFRYLQPNYAGTIRADYLDDKEADAGRYDLYFKHAQKLADRLSLSLDIEKVSDDNYFNDFGDRAAVASQTNLPRQGILTYAGDGWSSSLNWLHYQTLQNATHTNDIPYALSPQLTFSTAPKLIDGVQTNFSAEFTNFTSETKTNGYRTWVYPSVSMPFIASYGFVTPKIGVHATNYQLSSPNGDDMGSQNRVLPIMSVDSGLVFERDLNIKDEGFVQTLEPRVYYLYIPYKNQSNLPNFDSAQTDFSYSQLFSENRYTGNDRINDANEITLALTSRLFETDTGIERLRATVGQRFYFSSPQVSLDSTSLPETNKSDLLVSLGGQVWRNLNASYDLQYDLQQKSTGYQSVGLNWAPGEQKVLNVRYVLNRTVAIEQLDVSGQWPVSQNWYALGHVNYSLLTADKKPLDTLLGLEYNGGCWGLRLAAQRYVTSDGGNSNTYYFLLQLGALGGLGTNPVSTLRQAIPGYTDIFPTK</sequence>
<dbReference type="GO" id="GO:0009279">
    <property type="term" value="C:cell outer membrane"/>
    <property type="evidence" value="ECO:0007669"/>
    <property type="project" value="UniProtKB-SubCell"/>
</dbReference>
<dbReference type="InterPro" id="IPR050218">
    <property type="entry name" value="LptD"/>
</dbReference>
<comment type="caution">
    <text evidence="1">Lacks conserved residue(s) required for the propagation of feature annotation.</text>
</comment>
<dbReference type="HAMAP" id="MF_01411">
    <property type="entry name" value="LPS_assembly_LptD"/>
    <property type="match status" value="1"/>
</dbReference>
<protein>
    <recommendedName>
        <fullName evidence="1">LPS-assembly protein LptD</fullName>
    </recommendedName>
</protein>
<feature type="chain" id="PRO_5008992462" description="LPS-assembly protein LptD" evidence="1">
    <location>
        <begin position="24"/>
        <end position="718"/>
    </location>
</feature>
<dbReference type="GO" id="GO:0015920">
    <property type="term" value="P:lipopolysaccharide transport"/>
    <property type="evidence" value="ECO:0007669"/>
    <property type="project" value="InterPro"/>
</dbReference>
<comment type="subcellular location">
    <subcellularLocation>
        <location evidence="1">Cell outer membrane</location>
    </subcellularLocation>
</comment>
<keyword evidence="1" id="KW-0998">Cell outer membrane</keyword>
<reference evidence="3 4" key="1">
    <citation type="submission" date="2015-07" db="EMBL/GenBank/DDBJ databases">
        <title>Draft genome sequence of the Amantichitinum ursilacus IGB-41, a new chitin-degrading bacterium.</title>
        <authorList>
            <person name="Kirstahler P."/>
            <person name="Guenther M."/>
            <person name="Grumaz C."/>
            <person name="Rupp S."/>
            <person name="Zibek S."/>
            <person name="Sohn K."/>
        </authorList>
    </citation>
    <scope>NUCLEOTIDE SEQUENCE [LARGE SCALE GENOMIC DNA]</scope>
    <source>
        <strain evidence="3 4">IGB-41</strain>
    </source>
</reference>
<evidence type="ECO:0000313" key="4">
    <source>
        <dbReference type="Proteomes" id="UP000037939"/>
    </source>
</evidence>
<evidence type="ECO:0000313" key="3">
    <source>
        <dbReference type="EMBL" id="KPC50863.1"/>
    </source>
</evidence>
<keyword evidence="4" id="KW-1185">Reference proteome</keyword>
<gene>
    <name evidence="1 3" type="primary">lptD</name>
    <name evidence="3" type="ORF">WG78_16255</name>
</gene>
<evidence type="ECO:0000259" key="2">
    <source>
        <dbReference type="Pfam" id="PF04453"/>
    </source>
</evidence>
<dbReference type="PATRIC" id="fig|857265.3.peg.3330"/>
<accession>A0A0N1JRY8</accession>
<dbReference type="STRING" id="857265.WG78_16255"/>
<dbReference type="PANTHER" id="PTHR30189">
    <property type="entry name" value="LPS-ASSEMBLY PROTEIN"/>
    <property type="match status" value="1"/>
</dbReference>
<dbReference type="PANTHER" id="PTHR30189:SF1">
    <property type="entry name" value="LPS-ASSEMBLY PROTEIN LPTD"/>
    <property type="match status" value="1"/>
</dbReference>
<dbReference type="InterPro" id="IPR020889">
    <property type="entry name" value="LipoPS_assembly_LptD"/>
</dbReference>
<keyword evidence="1" id="KW-0472">Membrane</keyword>
<dbReference type="GO" id="GO:1990351">
    <property type="term" value="C:transporter complex"/>
    <property type="evidence" value="ECO:0007669"/>
    <property type="project" value="TreeGrafter"/>
</dbReference>
<dbReference type="Proteomes" id="UP000037939">
    <property type="component" value="Unassembled WGS sequence"/>
</dbReference>
<dbReference type="GO" id="GO:0043165">
    <property type="term" value="P:Gram-negative-bacterium-type cell outer membrane assembly"/>
    <property type="evidence" value="ECO:0007669"/>
    <property type="project" value="UniProtKB-UniRule"/>
</dbReference>
<keyword evidence="1" id="KW-0732">Signal</keyword>
<comment type="subunit">
    <text evidence="1">Component of the lipopolysaccharide transport and assembly complex. Interacts with LptE and LptA.</text>
</comment>
<feature type="domain" description="LptD C-terminal" evidence="2">
    <location>
        <begin position="272"/>
        <end position="633"/>
    </location>
</feature>
<organism evidence="3 4">
    <name type="scientific">Amantichitinum ursilacus</name>
    <dbReference type="NCBI Taxonomy" id="857265"/>
    <lineage>
        <taxon>Bacteria</taxon>
        <taxon>Pseudomonadati</taxon>
        <taxon>Pseudomonadota</taxon>
        <taxon>Betaproteobacteria</taxon>
        <taxon>Neisseriales</taxon>
        <taxon>Chitinibacteraceae</taxon>
        <taxon>Amantichitinum</taxon>
    </lineage>
</organism>
<name>A0A0N1JRY8_9NEIS</name>
<dbReference type="InterPro" id="IPR007543">
    <property type="entry name" value="LptD_C"/>
</dbReference>
<dbReference type="EMBL" id="LAQT01000026">
    <property type="protein sequence ID" value="KPC50863.1"/>
    <property type="molecule type" value="Genomic_DNA"/>
</dbReference>
<dbReference type="AlphaFoldDB" id="A0A0N1JRY8"/>